<feature type="binding site" evidence="10">
    <location>
        <position position="164"/>
    </location>
    <ligand>
        <name>substrate</name>
    </ligand>
</feature>
<dbReference type="Gene3D" id="6.10.250.620">
    <property type="match status" value="1"/>
</dbReference>
<comment type="catalytic activity">
    <reaction evidence="10">
        <text>5-amino-1-(5-phospho-beta-D-ribosyl)imidazole + S-adenosyl-L-methionine = 4-amino-2-methyl-5-(phosphooxymethyl)pyrimidine + CO + 5'-deoxyadenosine + formate + L-methionine + 3 H(+)</text>
        <dbReference type="Rhea" id="RHEA:24840"/>
        <dbReference type="ChEBI" id="CHEBI:15378"/>
        <dbReference type="ChEBI" id="CHEBI:15740"/>
        <dbReference type="ChEBI" id="CHEBI:17245"/>
        <dbReference type="ChEBI" id="CHEBI:17319"/>
        <dbReference type="ChEBI" id="CHEBI:57844"/>
        <dbReference type="ChEBI" id="CHEBI:58354"/>
        <dbReference type="ChEBI" id="CHEBI:59789"/>
        <dbReference type="ChEBI" id="CHEBI:137981"/>
        <dbReference type="EC" id="4.1.99.17"/>
    </reaction>
</comment>
<keyword evidence="2 10" id="KW-0004">4Fe-4S</keyword>
<sequence>MATQMQYARDGKITDAMRSVAEAEGVDAETIRERVARGTIAVCANVNHAGLRPAGVGEGLRTKVNANIGTSSTFPEIEPELGKLDEAVRSGADSVMDLSTGNNIDESRRRIIEHSPVMVGTVPLYEATVRAIREHGAVVDMTAEDILQTIEQQARDGADFMTLHCGLTLAAVRNLREEGRVMDIVSRGGSFITGWMLHNEKENPLYTHFDDILDICEKYDSTISLGDGLRPGCLADATDRAQITELVNLGALVDRAWKRGVQVMVEGPGHMPFDQIAANMKLQKRLCHNAPFYVLGPLVTDVAPGYDHITSAIGGTLAAVNGADFLCYVTPAEHLCLPTLEDVHEGVVASRIAAHAADIVKGVPGAAEWDRKMAEARKILDWEAQLSLAIDPERARSRRKARNDKGEGACSMCGDYCAVEIIQKYFDRPVASLCDE</sequence>
<dbReference type="EMBL" id="JARVLH010000002">
    <property type="protein sequence ID" value="MEX5284517.1"/>
    <property type="molecule type" value="Genomic_DNA"/>
</dbReference>
<evidence type="ECO:0000256" key="3">
    <source>
        <dbReference type="ARBA" id="ARBA00022691"/>
    </source>
</evidence>
<evidence type="ECO:0000256" key="5">
    <source>
        <dbReference type="ARBA" id="ARBA00022833"/>
    </source>
</evidence>
<feature type="binding site" evidence="10">
    <location>
        <position position="293"/>
    </location>
    <ligand>
        <name>substrate</name>
    </ligand>
</feature>
<evidence type="ECO:0000313" key="12">
    <source>
        <dbReference type="Proteomes" id="UP001559623"/>
    </source>
</evidence>
<feature type="binding site" evidence="10">
    <location>
        <position position="270"/>
    </location>
    <ligand>
        <name>Zn(2+)</name>
        <dbReference type="ChEBI" id="CHEBI:29105"/>
    </ligand>
</feature>
<accession>A0ABV3X4H1</accession>
<feature type="binding site" evidence="10">
    <location>
        <position position="67"/>
    </location>
    <ligand>
        <name>substrate</name>
    </ligand>
</feature>
<comment type="cofactor">
    <cofactor evidence="10">
        <name>[4Fe-4S] cluster</name>
        <dbReference type="ChEBI" id="CHEBI:49883"/>
    </cofactor>
    <text evidence="10">Binds 1 [4Fe-4S] cluster per subunit. The cluster is coordinated with 3 cysteines and an exchangeable S-adenosyl-L-methionine.</text>
</comment>
<feature type="binding site" evidence="10">
    <location>
        <begin position="186"/>
        <end position="188"/>
    </location>
    <ligand>
        <name>substrate</name>
    </ligand>
</feature>
<dbReference type="InterPro" id="IPR037509">
    <property type="entry name" value="ThiC"/>
</dbReference>
<keyword evidence="7 10" id="KW-0408">Iron</keyword>
<dbReference type="SFLD" id="SFLDF00407">
    <property type="entry name" value="phosphomethylpyrimidine_syntha"/>
    <property type="match status" value="1"/>
</dbReference>
<evidence type="ECO:0000256" key="2">
    <source>
        <dbReference type="ARBA" id="ARBA00022485"/>
    </source>
</evidence>
<feature type="binding site" evidence="10">
    <location>
        <position position="413"/>
    </location>
    <ligand>
        <name>[4Fe-4S] cluster</name>
        <dbReference type="ChEBI" id="CHEBI:49883"/>
        <note>4Fe-4S-S-AdoMet</note>
    </ligand>
</feature>
<feature type="binding site" evidence="10">
    <location>
        <position position="266"/>
    </location>
    <ligand>
        <name>substrate</name>
    </ligand>
</feature>
<feature type="binding site" evidence="10">
    <location>
        <position position="125"/>
    </location>
    <ligand>
        <name>substrate</name>
    </ligand>
</feature>
<dbReference type="SFLD" id="SFLDG01114">
    <property type="entry name" value="phosphomethylpyrimidine_syntha"/>
    <property type="match status" value="1"/>
</dbReference>
<gene>
    <name evidence="10 11" type="primary">thiC</name>
    <name evidence="11" type="ORF">QCO44_02525</name>
</gene>
<dbReference type="InterPro" id="IPR002817">
    <property type="entry name" value="ThiC/BzaA/B"/>
</dbReference>
<dbReference type="InterPro" id="IPR038521">
    <property type="entry name" value="ThiC/Bza_core_dom"/>
</dbReference>
<keyword evidence="12" id="KW-1185">Reference proteome</keyword>
<dbReference type="SFLD" id="SFLDS00113">
    <property type="entry name" value="Radical_SAM_Phosphomethylpyrim"/>
    <property type="match status" value="1"/>
</dbReference>
<evidence type="ECO:0000256" key="4">
    <source>
        <dbReference type="ARBA" id="ARBA00022723"/>
    </source>
</evidence>
<dbReference type="HAMAP" id="MF_00089">
    <property type="entry name" value="ThiC"/>
    <property type="match status" value="1"/>
</dbReference>
<dbReference type="PANTHER" id="PTHR30557">
    <property type="entry name" value="THIAMINE BIOSYNTHESIS PROTEIN THIC"/>
    <property type="match status" value="1"/>
</dbReference>
<dbReference type="Gene3D" id="3.20.20.540">
    <property type="entry name" value="Radical SAM ThiC family, central domain"/>
    <property type="match status" value="1"/>
</dbReference>
<dbReference type="GO" id="GO:0070284">
    <property type="term" value="F:phosphomethylpyrimidine synthase activity"/>
    <property type="evidence" value="ECO:0007669"/>
    <property type="project" value="UniProtKB-EC"/>
</dbReference>
<keyword evidence="4 10" id="KW-0479">Metal-binding</keyword>
<feature type="binding site" evidence="10">
    <location>
        <position position="410"/>
    </location>
    <ligand>
        <name>[4Fe-4S] cluster</name>
        <dbReference type="ChEBI" id="CHEBI:49883"/>
        <note>4Fe-4S-S-AdoMet</note>
    </ligand>
</feature>
<evidence type="ECO:0000256" key="7">
    <source>
        <dbReference type="ARBA" id="ARBA00023004"/>
    </source>
</evidence>
<dbReference type="EC" id="4.1.99.17" evidence="10"/>
<comment type="pathway">
    <text evidence="10">Cofactor biosynthesis; thiamine diphosphate biosynthesis.</text>
</comment>
<keyword evidence="9 10" id="KW-0456">Lyase</keyword>
<comment type="similarity">
    <text evidence="10">Belongs to the ThiC family.</text>
</comment>
<feature type="binding site" evidence="10">
    <location>
        <begin position="227"/>
        <end position="230"/>
    </location>
    <ligand>
        <name>substrate</name>
    </ligand>
</feature>
<comment type="caution">
    <text evidence="11">The sequence shown here is derived from an EMBL/GenBank/DDBJ whole genome shotgun (WGS) entry which is preliminary data.</text>
</comment>
<name>A0ABV3X4H1_9FIRM</name>
<reference evidence="11 12" key="1">
    <citation type="submission" date="2023-04" db="EMBL/GenBank/DDBJ databases">
        <title>Genome Sequence of Selenomonas sputigena ATCC 33150.</title>
        <authorList>
            <person name="Miller D.P."/>
            <person name="Anvari S."/>
            <person name="Polson S.W."/>
            <person name="Macdonald M."/>
            <person name="Mcdowell J.V."/>
        </authorList>
    </citation>
    <scope>NUCLEOTIDE SEQUENCE [LARGE SCALE GENOMIC DNA]</scope>
    <source>
        <strain evidence="11 12">ATCC 33150</strain>
    </source>
</reference>
<keyword evidence="6 10" id="KW-0784">Thiamine biosynthesis</keyword>
<dbReference type="PANTHER" id="PTHR30557:SF1">
    <property type="entry name" value="PHOSPHOMETHYLPYRIMIDINE SYNTHASE, CHLOROPLASTIC"/>
    <property type="match status" value="1"/>
</dbReference>
<comment type="function">
    <text evidence="1 10">Catalyzes the synthesis of the hydroxymethylpyrimidine phosphate (HMP-P) moiety of thiamine from aminoimidazole ribotide (AIR) in a radical S-adenosyl-L-methionine (SAM)-dependent reaction.</text>
</comment>
<evidence type="ECO:0000256" key="1">
    <source>
        <dbReference type="ARBA" id="ARBA00003175"/>
    </source>
</evidence>
<protein>
    <recommendedName>
        <fullName evidence="10">Phosphomethylpyrimidine synthase</fullName>
        <ecNumber evidence="10">4.1.99.17</ecNumber>
    </recommendedName>
    <alternativeName>
        <fullName evidence="10">Hydroxymethylpyrimidine phosphate synthase</fullName>
        <shortName evidence="10">HMP-P synthase</shortName>
        <shortName evidence="10">HMP-phosphate synthase</shortName>
        <shortName evidence="10">HMPP synthase</shortName>
    </alternativeName>
    <alternativeName>
        <fullName evidence="10">Thiamine biosynthesis protein ThiC</fullName>
    </alternativeName>
</protein>
<evidence type="ECO:0000256" key="10">
    <source>
        <dbReference type="HAMAP-Rule" id="MF_00089"/>
    </source>
</evidence>
<dbReference type="NCBIfam" id="TIGR00190">
    <property type="entry name" value="thiC"/>
    <property type="match status" value="1"/>
</dbReference>
<evidence type="ECO:0000256" key="8">
    <source>
        <dbReference type="ARBA" id="ARBA00023014"/>
    </source>
</evidence>
<keyword evidence="5 10" id="KW-0862">Zinc</keyword>
<dbReference type="NCBIfam" id="NF009895">
    <property type="entry name" value="PRK13352.1"/>
    <property type="match status" value="1"/>
</dbReference>
<dbReference type="RefSeq" id="WP_368846256.1">
    <property type="nucleotide sequence ID" value="NZ_CP194411.1"/>
</dbReference>
<evidence type="ECO:0000313" key="11">
    <source>
        <dbReference type="EMBL" id="MEX5284517.1"/>
    </source>
</evidence>
<organism evidence="11 12">
    <name type="scientific">Selenomonas sputigena</name>
    <dbReference type="NCBI Taxonomy" id="69823"/>
    <lineage>
        <taxon>Bacteria</taxon>
        <taxon>Bacillati</taxon>
        <taxon>Bacillota</taxon>
        <taxon>Negativicutes</taxon>
        <taxon>Selenomonadales</taxon>
        <taxon>Selenomonadaceae</taxon>
        <taxon>Selenomonas</taxon>
    </lineage>
</organism>
<dbReference type="Proteomes" id="UP001559623">
    <property type="component" value="Unassembled WGS sequence"/>
</dbReference>
<keyword evidence="3 10" id="KW-0949">S-adenosyl-L-methionine</keyword>
<dbReference type="Pfam" id="PF01964">
    <property type="entry name" value="ThiC_Rad_SAM"/>
    <property type="match status" value="1"/>
</dbReference>
<feature type="binding site" evidence="10">
    <location>
        <position position="334"/>
    </location>
    <ligand>
        <name>Zn(2+)</name>
        <dbReference type="ChEBI" id="CHEBI:29105"/>
    </ligand>
</feature>
<proteinExistence type="inferred from homology"/>
<feature type="binding site" evidence="10">
    <location>
        <position position="96"/>
    </location>
    <ligand>
        <name>substrate</name>
    </ligand>
</feature>
<evidence type="ECO:0000256" key="6">
    <source>
        <dbReference type="ARBA" id="ARBA00022977"/>
    </source>
</evidence>
<evidence type="ECO:0000256" key="9">
    <source>
        <dbReference type="ARBA" id="ARBA00023239"/>
    </source>
</evidence>
<feature type="binding site" evidence="10">
    <location>
        <position position="417"/>
    </location>
    <ligand>
        <name>[4Fe-4S] cluster</name>
        <dbReference type="ChEBI" id="CHEBI:49883"/>
        <note>4Fe-4S-S-AdoMet</note>
    </ligand>
</feature>
<keyword evidence="8 10" id="KW-0411">Iron-sulfur</keyword>